<evidence type="ECO:0000313" key="1">
    <source>
        <dbReference type="EMBL" id="APZ07741.1"/>
    </source>
</evidence>
<keyword evidence="2" id="KW-1185">Reference proteome</keyword>
<organism evidence="1 2">
    <name type="scientific">Kosakonia cowanii JCM 10956 = DSM 18146</name>
    <dbReference type="NCBI Taxonomy" id="1300165"/>
    <lineage>
        <taxon>Bacteria</taxon>
        <taxon>Pseudomonadati</taxon>
        <taxon>Pseudomonadota</taxon>
        <taxon>Gammaproteobacteria</taxon>
        <taxon>Enterobacterales</taxon>
        <taxon>Enterobacteriaceae</taxon>
        <taxon>Kosakonia</taxon>
    </lineage>
</organism>
<dbReference type="AlphaFoldDB" id="A0A831EBR7"/>
<proteinExistence type="predicted"/>
<geneLocation type="plasmid" evidence="1 2">
    <name>p888-76-1</name>
</geneLocation>
<gene>
    <name evidence="1" type="ORF">BWI95_22065</name>
</gene>
<protein>
    <submittedName>
        <fullName evidence="1">Uncharacterized protein</fullName>
    </submittedName>
</protein>
<evidence type="ECO:0000313" key="2">
    <source>
        <dbReference type="Proteomes" id="UP000187148"/>
    </source>
</evidence>
<dbReference type="KEGG" id="kco:BWI95_22065"/>
<accession>A0A831EBR7</accession>
<name>A0A831EBR7_9ENTR</name>
<sequence>MQAALDKRAAMMLRAHEARTAGNATSASYEADQASNKLVQEMNALATHAILSRQENKELHALNLASSDVKREEKHDVKTSNPHVAAYAAMLNSKWKTDAFCSYSLSNLNMSTAALLASHMLRDGYPSEYLKSSRQSVIADYYDSYLKNYCFASHQNDEDNDETPHPLSASTFPLRYFLQTKSGR</sequence>
<dbReference type="Proteomes" id="UP000187148">
    <property type="component" value="Plasmid p888-76-1"/>
</dbReference>
<dbReference type="EMBL" id="CP019446">
    <property type="protein sequence ID" value="APZ07741.1"/>
    <property type="molecule type" value="Genomic_DNA"/>
</dbReference>
<keyword evidence="1" id="KW-0614">Plasmid</keyword>
<reference evidence="1 2" key="1">
    <citation type="submission" date="2017-01" db="EMBL/GenBank/DDBJ databases">
        <authorList>
            <person name="Cao J.-M."/>
        </authorList>
    </citation>
    <scope>NUCLEOTIDE SEQUENCE [LARGE SCALE GENOMIC DNA]</scope>
    <source>
        <strain evidence="1 2">888-76</strain>
        <plasmid evidence="1 2">p888-76-1</plasmid>
    </source>
</reference>